<reference evidence="1 3" key="2">
    <citation type="journal article" date="2019" name="PLoS Negl. Trop. Dis.">
        <title>Revisiting the worldwide diversity of Leptospira species in the environment.</title>
        <authorList>
            <person name="Vincent A.T."/>
            <person name="Schiettekatte O."/>
            <person name="Bourhy P."/>
            <person name="Veyrier F.J."/>
            <person name="Picardeau M."/>
        </authorList>
    </citation>
    <scope>NUCLEOTIDE SEQUENCE [LARGE SCALE GENOMIC DNA]</scope>
    <source>
        <strain evidence="1 3">201800280</strain>
        <strain evidence="2">201800281</strain>
    </source>
</reference>
<dbReference type="Proteomes" id="UP000297918">
    <property type="component" value="Unassembled WGS sequence"/>
</dbReference>
<dbReference type="EMBL" id="RQFM01000022">
    <property type="protein sequence ID" value="TGK86028.1"/>
    <property type="molecule type" value="Genomic_DNA"/>
</dbReference>
<proteinExistence type="predicted"/>
<comment type="caution">
    <text evidence="1">The sequence shown here is derived from an EMBL/GenBank/DDBJ whole genome shotgun (WGS) entry which is preliminary data.</text>
</comment>
<organism evidence="1 3">
    <name type="scientific">Leptospira bourretii</name>
    <dbReference type="NCBI Taxonomy" id="2484962"/>
    <lineage>
        <taxon>Bacteria</taxon>
        <taxon>Pseudomonadati</taxon>
        <taxon>Spirochaetota</taxon>
        <taxon>Spirochaetia</taxon>
        <taxon>Leptospirales</taxon>
        <taxon>Leptospiraceae</taxon>
        <taxon>Leptospira</taxon>
    </lineage>
</organism>
<dbReference type="RefSeq" id="WP_135747799.1">
    <property type="nucleotide sequence ID" value="NZ_RQFL01000007.1"/>
</dbReference>
<dbReference type="EMBL" id="RQFL01000007">
    <property type="protein sequence ID" value="TGK94925.1"/>
    <property type="molecule type" value="Genomic_DNA"/>
</dbReference>
<evidence type="ECO:0000313" key="2">
    <source>
        <dbReference type="EMBL" id="TGK94925.1"/>
    </source>
</evidence>
<accession>A0A4R9IUG8</accession>
<dbReference type="AlphaFoldDB" id="A0A4R9IUG8"/>
<name>A0A4R9IUG8_9LEPT</name>
<evidence type="ECO:0000313" key="1">
    <source>
        <dbReference type="EMBL" id="TGK86028.1"/>
    </source>
</evidence>
<evidence type="ECO:0000313" key="3">
    <source>
        <dbReference type="Proteomes" id="UP000297394"/>
    </source>
</evidence>
<evidence type="ECO:0000313" key="4">
    <source>
        <dbReference type="Proteomes" id="UP000297918"/>
    </source>
</evidence>
<gene>
    <name evidence="1" type="ORF">EHQ23_15580</name>
    <name evidence="2" type="ORF">EHQ26_03005</name>
</gene>
<reference evidence="2" key="1">
    <citation type="submission" date="2018-10" db="EMBL/GenBank/DDBJ databases">
        <authorList>
            <person name="Vincent A.T."/>
            <person name="Schiettekatte O."/>
            <person name="Bourhy P."/>
            <person name="Veyrier F.J."/>
            <person name="Picardeau M."/>
        </authorList>
    </citation>
    <scope>NUCLEOTIDE SEQUENCE</scope>
    <source>
        <strain evidence="2">201800281</strain>
    </source>
</reference>
<dbReference type="Proteomes" id="UP000297394">
    <property type="component" value="Unassembled WGS sequence"/>
</dbReference>
<protein>
    <submittedName>
        <fullName evidence="1">Uncharacterized protein</fullName>
    </submittedName>
</protein>
<keyword evidence="4" id="KW-1185">Reference proteome</keyword>
<sequence>MFEFENRRLQMNRMRVASFLSVTLCLFLLCNKRFDGDINSNNIDNQKYYWIPLDKIDQVRINETSERELYEIMTDNVLYRKSFPGGFRKKLSRAIYIEIDKIIVYDGFKSHTTKTNISIKSTIAESLAVTFYLRHGKIIHYSINHKDWNLQKVIPPSTSDVVEYSKIDFDVYWPYSQCDSKYYDLYVLKLRDRVRRKYENLCE</sequence>